<name>W6RSW0_9CLOT</name>
<dbReference type="SUPFAM" id="SSF53335">
    <property type="entry name" value="S-adenosyl-L-methionine-dependent methyltransferases"/>
    <property type="match status" value="1"/>
</dbReference>
<dbReference type="eggNOG" id="COG4123">
    <property type="taxonomic scope" value="Bacteria"/>
</dbReference>
<dbReference type="InterPro" id="IPR007848">
    <property type="entry name" value="Small_mtfrase_dom"/>
</dbReference>
<dbReference type="PANTHER" id="PTHR47739">
    <property type="entry name" value="TRNA1(VAL) (ADENINE(37)-N6)-METHYLTRANSFERASE"/>
    <property type="match status" value="1"/>
</dbReference>
<dbReference type="PATRIC" id="fig|1216932.3.peg.140"/>
<dbReference type="Gene3D" id="3.40.50.150">
    <property type="entry name" value="Vaccinia Virus protein VP39"/>
    <property type="match status" value="1"/>
</dbReference>
<dbReference type="RefSeq" id="WP_044035806.1">
    <property type="nucleotide sequence ID" value="NZ_HG917868.1"/>
</dbReference>
<dbReference type="InterPro" id="IPR050210">
    <property type="entry name" value="tRNA_Adenine-N(6)_MTase"/>
</dbReference>
<organism evidence="2 3">
    <name type="scientific">Clostridium bornimense</name>
    <dbReference type="NCBI Taxonomy" id="1216932"/>
    <lineage>
        <taxon>Bacteria</taxon>
        <taxon>Bacillati</taxon>
        <taxon>Bacillota</taxon>
        <taxon>Clostridia</taxon>
        <taxon>Eubacteriales</taxon>
        <taxon>Clostridiaceae</taxon>
        <taxon>Clostridium</taxon>
    </lineage>
</organism>
<dbReference type="HOGENOM" id="CLU_061983_3_1_9"/>
<keyword evidence="3" id="KW-1185">Reference proteome</keyword>
<proteinExistence type="predicted"/>
<accession>W6RSW0</accession>
<keyword evidence="2" id="KW-0489">Methyltransferase</keyword>
<gene>
    <name evidence="2" type="ORF">CM240_0159</name>
</gene>
<dbReference type="InterPro" id="IPR029063">
    <property type="entry name" value="SAM-dependent_MTases_sf"/>
</dbReference>
<feature type="domain" description="Methyltransferase small" evidence="1">
    <location>
        <begin position="34"/>
        <end position="170"/>
    </location>
</feature>
<dbReference type="GO" id="GO:0032259">
    <property type="term" value="P:methylation"/>
    <property type="evidence" value="ECO:0007669"/>
    <property type="project" value="UniProtKB-KW"/>
</dbReference>
<dbReference type="OrthoDB" id="9777257at2"/>
<dbReference type="Proteomes" id="UP000019426">
    <property type="component" value="Chromosome M2/40_rep1"/>
</dbReference>
<dbReference type="KEGG" id="clt:CM240_0159"/>
<evidence type="ECO:0000313" key="2">
    <source>
        <dbReference type="EMBL" id="CDM67333.1"/>
    </source>
</evidence>
<evidence type="ECO:0000259" key="1">
    <source>
        <dbReference type="Pfam" id="PF05175"/>
    </source>
</evidence>
<keyword evidence="2" id="KW-0808">Transferase</keyword>
<reference evidence="2 3" key="1">
    <citation type="submission" date="2013-11" db="EMBL/GenBank/DDBJ databases">
        <title>Complete genome sequence of Clostridum sp. M2/40.</title>
        <authorList>
            <person name="Wibberg D."/>
            <person name="Puehler A."/>
            <person name="Schlueter A."/>
        </authorList>
    </citation>
    <scope>NUCLEOTIDE SEQUENCE [LARGE SCALE GENOMIC DNA]</scope>
    <source>
        <strain evidence="3">M2/40</strain>
    </source>
</reference>
<dbReference type="PANTHER" id="PTHR47739:SF1">
    <property type="entry name" value="TRNA1(VAL) (ADENINE(37)-N6)-METHYLTRANSFERASE"/>
    <property type="match status" value="1"/>
</dbReference>
<dbReference type="GO" id="GO:0008168">
    <property type="term" value="F:methyltransferase activity"/>
    <property type="evidence" value="ECO:0007669"/>
    <property type="project" value="UniProtKB-KW"/>
</dbReference>
<sequence>MSFIKEDETLDDLQLKGIQVIQKKDAFRFGIDAVLLANFANIKKKHKVMDFCTGTGIIPFIIAGKTECNDIKGIEIQEEFVDMANRTVEFNNLSDRINFYCRDLKDIDFLKSIDKVDVVTVNPPYKLQGSGIININDKNAIARHEILCNLEDVIVASKTVLKDNGRLYMIHRPDRLCDIFCIMRKYKIEPKRVKMIHPTYNKAPNIVLIEGQNFGGSFLKWDEPLYVYELDGSYTKEIDKIYGRGE</sequence>
<dbReference type="STRING" id="1216932.CM240_0159"/>
<dbReference type="Pfam" id="PF05175">
    <property type="entry name" value="MTS"/>
    <property type="match status" value="1"/>
</dbReference>
<dbReference type="AlphaFoldDB" id="W6RSW0"/>
<dbReference type="EMBL" id="HG917868">
    <property type="protein sequence ID" value="CDM67333.1"/>
    <property type="molecule type" value="Genomic_DNA"/>
</dbReference>
<protein>
    <submittedName>
        <fullName evidence="2">Methyltransferase small</fullName>
    </submittedName>
</protein>
<evidence type="ECO:0000313" key="3">
    <source>
        <dbReference type="Proteomes" id="UP000019426"/>
    </source>
</evidence>